<sequence>TASSTTCRLFLAARHPYFIMDDVHHSYSLRAYALGIPAVVVPRSFLTVLFCFVFGPVRSLSLHGTYAQAWNGLVDVVKLMIIAVGSVATRLRQVPDSWRNHRTAKQERDDTGARLAVQTGSKRISPKKRSTDFVEAHKAPIPQL</sequence>
<reference evidence="3" key="2">
    <citation type="journal article" date="2020" name="Nat. Commun.">
        <title>Large-scale genome sequencing of mycorrhizal fungi provides insights into the early evolution of symbiotic traits.</title>
        <authorList>
            <person name="Miyauchi S."/>
            <person name="Kiss E."/>
            <person name="Kuo A."/>
            <person name="Drula E."/>
            <person name="Kohler A."/>
            <person name="Sanchez-Garcia M."/>
            <person name="Morin E."/>
            <person name="Andreopoulos B."/>
            <person name="Barry K.W."/>
            <person name="Bonito G."/>
            <person name="Buee M."/>
            <person name="Carver A."/>
            <person name="Chen C."/>
            <person name="Cichocki N."/>
            <person name="Clum A."/>
            <person name="Culley D."/>
            <person name="Crous P.W."/>
            <person name="Fauchery L."/>
            <person name="Girlanda M."/>
            <person name="Hayes R.D."/>
            <person name="Keri Z."/>
            <person name="LaButti K."/>
            <person name="Lipzen A."/>
            <person name="Lombard V."/>
            <person name="Magnuson J."/>
            <person name="Maillard F."/>
            <person name="Murat C."/>
            <person name="Nolan M."/>
            <person name="Ohm R.A."/>
            <person name="Pangilinan J."/>
            <person name="Pereira M.F."/>
            <person name="Perotto S."/>
            <person name="Peter M."/>
            <person name="Pfister S."/>
            <person name="Riley R."/>
            <person name="Sitrit Y."/>
            <person name="Stielow J.B."/>
            <person name="Szollosi G."/>
            <person name="Zifcakova L."/>
            <person name="Stursova M."/>
            <person name="Spatafora J.W."/>
            <person name="Tedersoo L."/>
            <person name="Vaario L.M."/>
            <person name="Yamada A."/>
            <person name="Yan M."/>
            <person name="Wang P."/>
            <person name="Xu J."/>
            <person name="Bruns T."/>
            <person name="Baldrian P."/>
            <person name="Vilgalys R."/>
            <person name="Dunand C."/>
            <person name="Henrissat B."/>
            <person name="Grigoriev I.V."/>
            <person name="Hibbett D."/>
            <person name="Nagy L.G."/>
            <person name="Martin F.M."/>
        </authorList>
    </citation>
    <scope>NUCLEOTIDE SEQUENCE</scope>
    <source>
        <strain evidence="3">BED1</strain>
    </source>
</reference>
<dbReference type="AlphaFoldDB" id="A0AAD4G4L4"/>
<keyword evidence="2" id="KW-0472">Membrane</keyword>
<keyword evidence="2" id="KW-1133">Transmembrane helix</keyword>
<feature type="non-terminal residue" evidence="3">
    <location>
        <position position="1"/>
    </location>
</feature>
<proteinExistence type="predicted"/>
<feature type="transmembrane region" description="Helical" evidence="2">
    <location>
        <begin position="31"/>
        <end position="57"/>
    </location>
</feature>
<feature type="transmembrane region" description="Helical" evidence="2">
    <location>
        <begin position="69"/>
        <end position="89"/>
    </location>
</feature>
<keyword evidence="4" id="KW-1185">Reference proteome</keyword>
<evidence type="ECO:0000313" key="4">
    <source>
        <dbReference type="Proteomes" id="UP001194468"/>
    </source>
</evidence>
<name>A0AAD4G4L4_BOLED</name>
<dbReference type="Proteomes" id="UP001194468">
    <property type="component" value="Unassembled WGS sequence"/>
</dbReference>
<comment type="caution">
    <text evidence="3">The sequence shown here is derived from an EMBL/GenBank/DDBJ whole genome shotgun (WGS) entry which is preliminary data.</text>
</comment>
<feature type="region of interest" description="Disordered" evidence="1">
    <location>
        <begin position="98"/>
        <end position="132"/>
    </location>
</feature>
<accession>A0AAD4G4L4</accession>
<feature type="non-terminal residue" evidence="3">
    <location>
        <position position="144"/>
    </location>
</feature>
<reference evidence="3" key="1">
    <citation type="submission" date="2019-10" db="EMBL/GenBank/DDBJ databases">
        <authorList>
            <consortium name="DOE Joint Genome Institute"/>
            <person name="Kuo A."/>
            <person name="Miyauchi S."/>
            <person name="Kiss E."/>
            <person name="Drula E."/>
            <person name="Kohler A."/>
            <person name="Sanchez-Garcia M."/>
            <person name="Andreopoulos B."/>
            <person name="Barry K.W."/>
            <person name="Bonito G."/>
            <person name="Buee M."/>
            <person name="Carver A."/>
            <person name="Chen C."/>
            <person name="Cichocki N."/>
            <person name="Clum A."/>
            <person name="Culley D."/>
            <person name="Crous P.W."/>
            <person name="Fauchery L."/>
            <person name="Girlanda M."/>
            <person name="Hayes R."/>
            <person name="Keri Z."/>
            <person name="LaButti K."/>
            <person name="Lipzen A."/>
            <person name="Lombard V."/>
            <person name="Magnuson J."/>
            <person name="Maillard F."/>
            <person name="Morin E."/>
            <person name="Murat C."/>
            <person name="Nolan M."/>
            <person name="Ohm R."/>
            <person name="Pangilinan J."/>
            <person name="Pereira M."/>
            <person name="Perotto S."/>
            <person name="Peter M."/>
            <person name="Riley R."/>
            <person name="Sitrit Y."/>
            <person name="Stielow B."/>
            <person name="Szollosi G."/>
            <person name="Zifcakova L."/>
            <person name="Stursova M."/>
            <person name="Spatafora J.W."/>
            <person name="Tedersoo L."/>
            <person name="Vaario L.-M."/>
            <person name="Yamada A."/>
            <person name="Yan M."/>
            <person name="Wang P."/>
            <person name="Xu J."/>
            <person name="Bruns T."/>
            <person name="Baldrian P."/>
            <person name="Vilgalys R."/>
            <person name="Henrissat B."/>
            <person name="Grigoriev I.V."/>
            <person name="Hibbett D."/>
            <person name="Nagy L.G."/>
            <person name="Martin F.M."/>
        </authorList>
    </citation>
    <scope>NUCLEOTIDE SEQUENCE</scope>
    <source>
        <strain evidence="3">BED1</strain>
    </source>
</reference>
<organism evidence="3 4">
    <name type="scientific">Boletus edulis BED1</name>
    <dbReference type="NCBI Taxonomy" id="1328754"/>
    <lineage>
        <taxon>Eukaryota</taxon>
        <taxon>Fungi</taxon>
        <taxon>Dikarya</taxon>
        <taxon>Basidiomycota</taxon>
        <taxon>Agaricomycotina</taxon>
        <taxon>Agaricomycetes</taxon>
        <taxon>Agaricomycetidae</taxon>
        <taxon>Boletales</taxon>
        <taxon>Boletineae</taxon>
        <taxon>Boletaceae</taxon>
        <taxon>Boletoideae</taxon>
        <taxon>Boletus</taxon>
    </lineage>
</organism>
<dbReference type="EMBL" id="WHUW01000407">
    <property type="protein sequence ID" value="KAF8414901.1"/>
    <property type="molecule type" value="Genomic_DNA"/>
</dbReference>
<evidence type="ECO:0000256" key="1">
    <source>
        <dbReference type="SAM" id="MobiDB-lite"/>
    </source>
</evidence>
<protein>
    <submittedName>
        <fullName evidence="3">Uncharacterized protein</fullName>
    </submittedName>
</protein>
<evidence type="ECO:0000313" key="3">
    <source>
        <dbReference type="EMBL" id="KAF8414901.1"/>
    </source>
</evidence>
<keyword evidence="2" id="KW-0812">Transmembrane</keyword>
<gene>
    <name evidence="3" type="ORF">L210DRAFT_3589412</name>
</gene>
<evidence type="ECO:0000256" key="2">
    <source>
        <dbReference type="SAM" id="Phobius"/>
    </source>
</evidence>